<evidence type="ECO:0000313" key="2">
    <source>
        <dbReference type="EMBL" id="WFD33766.1"/>
    </source>
</evidence>
<dbReference type="AlphaFoldDB" id="A0AAF0J9X9"/>
<feature type="region of interest" description="Disordered" evidence="1">
    <location>
        <begin position="99"/>
        <end position="122"/>
    </location>
</feature>
<name>A0AAF0J9X9_9BASI</name>
<feature type="compositionally biased region" description="Basic and acidic residues" evidence="1">
    <location>
        <begin position="179"/>
        <end position="194"/>
    </location>
</feature>
<reference evidence="2" key="1">
    <citation type="submission" date="2023-03" db="EMBL/GenBank/DDBJ databases">
        <title>Mating type loci evolution in Malassezia.</title>
        <authorList>
            <person name="Coelho M.A."/>
        </authorList>
    </citation>
    <scope>NUCLEOTIDE SEQUENCE</scope>
    <source>
        <strain evidence="2">CBS 11721</strain>
    </source>
</reference>
<feature type="compositionally biased region" description="Basic residues" evidence="1">
    <location>
        <begin position="205"/>
        <end position="214"/>
    </location>
</feature>
<feature type="compositionally biased region" description="Low complexity" evidence="1">
    <location>
        <begin position="151"/>
        <end position="165"/>
    </location>
</feature>
<sequence length="348" mass="38045">MAHLAALCRGDRAIRDRARLYVDRVKMWELQGNARSTQNITSGVVPACVWLASDACVVADSLGSAVLTKSDMMKASGLSPGEFDRAVDLLRPVVAMEPAPRQRRVSSQVPQTLAKPRLSQSELLEKAKQVQVGTAFEKNHQAQPPPPPPAAAAAPTAASAAHVEPAADSLLRLRDSLEAEKAQHAEPRPAERQAVRGASAEPQKPRSRGPRARTRAPPQPTHQQKPAAEPEPEVQWMSAEDENAMWAKILGKRIGIGRTEEPRRKRGRPPGTGVKKAAPVPPPPTLPPPPEGRSLRYPPPRYRTLLPLDEKELHMLRPLPIPLVMSTCDPSLPSSDALRVWNRWRASM</sequence>
<feature type="region of interest" description="Disordered" evidence="1">
    <location>
        <begin position="179"/>
        <end position="234"/>
    </location>
</feature>
<dbReference type="Proteomes" id="UP001219933">
    <property type="component" value="Chromosome 1"/>
</dbReference>
<protein>
    <submittedName>
        <fullName evidence="2">Uncharacterized protein</fullName>
    </submittedName>
</protein>
<evidence type="ECO:0000313" key="3">
    <source>
        <dbReference type="Proteomes" id="UP001219933"/>
    </source>
</evidence>
<dbReference type="EMBL" id="CP119877">
    <property type="protein sequence ID" value="WFD33766.1"/>
    <property type="molecule type" value="Genomic_DNA"/>
</dbReference>
<feature type="region of interest" description="Disordered" evidence="1">
    <location>
        <begin position="252"/>
        <end position="301"/>
    </location>
</feature>
<accession>A0AAF0J9X9</accession>
<feature type="compositionally biased region" description="Pro residues" evidence="1">
    <location>
        <begin position="279"/>
        <end position="301"/>
    </location>
</feature>
<evidence type="ECO:0000256" key="1">
    <source>
        <dbReference type="SAM" id="MobiDB-lite"/>
    </source>
</evidence>
<keyword evidence="3" id="KW-1185">Reference proteome</keyword>
<proteinExistence type="predicted"/>
<gene>
    <name evidence="2" type="ORF">MCUN1_000583</name>
</gene>
<organism evidence="2 3">
    <name type="scientific">Malassezia cuniculi</name>
    <dbReference type="NCBI Taxonomy" id="948313"/>
    <lineage>
        <taxon>Eukaryota</taxon>
        <taxon>Fungi</taxon>
        <taxon>Dikarya</taxon>
        <taxon>Basidiomycota</taxon>
        <taxon>Ustilaginomycotina</taxon>
        <taxon>Malasseziomycetes</taxon>
        <taxon>Malasseziales</taxon>
        <taxon>Malasseziaceae</taxon>
        <taxon>Malassezia</taxon>
    </lineage>
</organism>
<feature type="region of interest" description="Disordered" evidence="1">
    <location>
        <begin position="137"/>
        <end position="165"/>
    </location>
</feature>